<dbReference type="KEGG" id="lxy:O159_01240"/>
<keyword evidence="1" id="KW-0472">Membrane</keyword>
<keyword evidence="3" id="KW-1185">Reference proteome</keyword>
<protein>
    <recommendedName>
        <fullName evidence="4">Phage holin family protein</fullName>
    </recommendedName>
</protein>
<evidence type="ECO:0000313" key="2">
    <source>
        <dbReference type="EMBL" id="AGW40390.1"/>
    </source>
</evidence>
<dbReference type="AlphaFoldDB" id="U3P273"/>
<dbReference type="STRING" id="1389489.O159_01240"/>
<proteinExistence type="predicted"/>
<evidence type="ECO:0000313" key="3">
    <source>
        <dbReference type="Proteomes" id="UP000016743"/>
    </source>
</evidence>
<reference evidence="2 3" key="1">
    <citation type="journal article" date="2013" name="Genome Announc.">
        <title>Complete Genome Sequence of Leifsonia xyli subsp. cynodontis Strain DSM46306, a Gram-Positive Bacterial Pathogen of Grasses.</title>
        <authorList>
            <person name="Monteiro-Vitorello C.B."/>
            <person name="Zerillo M.M."/>
            <person name="Van Sluys M.A."/>
            <person name="Camargo L.E."/>
            <person name="Kitajima J.P."/>
        </authorList>
    </citation>
    <scope>NUCLEOTIDE SEQUENCE [LARGE SCALE GENOMIC DNA]</scope>
    <source>
        <strain evidence="2 3">DSM 46306</strain>
    </source>
</reference>
<dbReference type="PATRIC" id="fig|1389489.3.peg.118"/>
<evidence type="ECO:0000256" key="1">
    <source>
        <dbReference type="SAM" id="Phobius"/>
    </source>
</evidence>
<feature type="transmembrane region" description="Helical" evidence="1">
    <location>
        <begin position="44"/>
        <end position="75"/>
    </location>
</feature>
<keyword evidence="1" id="KW-1133">Transmembrane helix</keyword>
<dbReference type="RefSeq" id="WP_021753837.1">
    <property type="nucleotide sequence ID" value="NC_022438.1"/>
</dbReference>
<dbReference type="Proteomes" id="UP000016743">
    <property type="component" value="Chromosome"/>
</dbReference>
<sequence>MIDSRNARKKPLGELIAALPGLVVGMLKAEVDHLKAEFAAKARYAGVGIGLFLVAPVFLFFALGVLVAAGVLGLAVVLPAWAAALIVFGALALIAAILVLIGVASFKRVNGLAPKETIASVRSDADALRGMGKYDN</sequence>
<dbReference type="InterPro" id="IPR009937">
    <property type="entry name" value="Phage_holin_3_6"/>
</dbReference>
<organism evidence="2 3">
    <name type="scientific">Leifsonia xyli subsp. cynodontis DSM 46306</name>
    <dbReference type="NCBI Taxonomy" id="1389489"/>
    <lineage>
        <taxon>Bacteria</taxon>
        <taxon>Bacillati</taxon>
        <taxon>Actinomycetota</taxon>
        <taxon>Actinomycetes</taxon>
        <taxon>Micrococcales</taxon>
        <taxon>Microbacteriaceae</taxon>
        <taxon>Leifsonia</taxon>
    </lineage>
</organism>
<keyword evidence="1" id="KW-0812">Transmembrane</keyword>
<dbReference type="OrthoDB" id="4979490at2"/>
<dbReference type="eggNOG" id="ENOG5032SHV">
    <property type="taxonomic scope" value="Bacteria"/>
</dbReference>
<dbReference type="HOGENOM" id="CLU_106273_0_0_11"/>
<feature type="transmembrane region" description="Helical" evidence="1">
    <location>
        <begin position="81"/>
        <end position="106"/>
    </location>
</feature>
<evidence type="ECO:0008006" key="4">
    <source>
        <dbReference type="Google" id="ProtNLM"/>
    </source>
</evidence>
<dbReference type="Pfam" id="PF07332">
    <property type="entry name" value="Phage_holin_3_6"/>
    <property type="match status" value="1"/>
</dbReference>
<accession>U3P273</accession>
<gene>
    <name evidence="2" type="ORF">O159_01240</name>
</gene>
<name>U3P273_LEIXC</name>
<dbReference type="EMBL" id="CP006734">
    <property type="protein sequence ID" value="AGW40390.1"/>
    <property type="molecule type" value="Genomic_DNA"/>
</dbReference>